<feature type="transmembrane region" description="Helical" evidence="6">
    <location>
        <begin position="109"/>
        <end position="131"/>
    </location>
</feature>
<dbReference type="InterPro" id="IPR002794">
    <property type="entry name" value="DUF92_TMEM19"/>
</dbReference>
<keyword evidence="4 6" id="KW-1133">Transmembrane helix</keyword>
<feature type="transmembrane region" description="Helical" evidence="6">
    <location>
        <begin position="248"/>
        <end position="267"/>
    </location>
</feature>
<evidence type="ECO:0000256" key="6">
    <source>
        <dbReference type="SAM" id="Phobius"/>
    </source>
</evidence>
<reference evidence="7 8" key="1">
    <citation type="submission" date="2017-01" db="EMBL/GenBank/DDBJ databases">
        <title>Genome analysis of Paenibacillus selenitrireducens ES3-24.</title>
        <authorList>
            <person name="Xu D."/>
            <person name="Yao R."/>
            <person name="Zheng S."/>
        </authorList>
    </citation>
    <scope>NUCLEOTIDE SEQUENCE [LARGE SCALE GENOMIC DNA]</scope>
    <source>
        <strain evidence="7 8">ES3-24</strain>
    </source>
</reference>
<accession>A0A1T2XMM0</accession>
<name>A0A1T2XMM0_9BACL</name>
<evidence type="ECO:0000256" key="2">
    <source>
        <dbReference type="ARBA" id="ARBA00009012"/>
    </source>
</evidence>
<protein>
    <recommendedName>
        <fullName evidence="9">DUF92 domain-containing protein</fullName>
    </recommendedName>
</protein>
<sequence length="268" mass="28530">MDWLIGLGCSSVVAYLAYRKQSLSQSGMWAAIVMGTIFYAAGSLVWYGTLLAFFVSSTVLSKVKKKAKAKYEEAYEKTGRRDAGQVMANGGIGMVLCLLYAIWPNPMLFWAFMGVMATVTSDTWATEIGSLSRKQPRSVLTWKSIPAGTSGGVSVLGTTAAVAGGLFIGSGIVVFEWLSGTALGSDVFVYPLVGLIAGTVGAFTDSILGATCQVMYRCPHCGKIVERKDHCGFQTKQIRGLRWMNNDAVNFISSCAGGLAAILVALVL</sequence>
<dbReference type="RefSeq" id="WP_078496833.1">
    <property type="nucleotide sequence ID" value="NZ_MSZX01000001.1"/>
</dbReference>
<dbReference type="Pfam" id="PF01940">
    <property type="entry name" value="DUF92"/>
    <property type="match status" value="1"/>
</dbReference>
<dbReference type="PANTHER" id="PTHR13353:SF5">
    <property type="entry name" value="TRANSMEMBRANE PROTEIN 19"/>
    <property type="match status" value="1"/>
</dbReference>
<comment type="caution">
    <text evidence="7">The sequence shown here is derived from an EMBL/GenBank/DDBJ whole genome shotgun (WGS) entry which is preliminary data.</text>
</comment>
<dbReference type="OrthoDB" id="9808500at2"/>
<dbReference type="PANTHER" id="PTHR13353">
    <property type="entry name" value="TRANSMEMBRANE PROTEIN 19"/>
    <property type="match status" value="1"/>
</dbReference>
<evidence type="ECO:0000256" key="4">
    <source>
        <dbReference type="ARBA" id="ARBA00022989"/>
    </source>
</evidence>
<comment type="subcellular location">
    <subcellularLocation>
        <location evidence="1">Membrane</location>
        <topology evidence="1">Multi-pass membrane protein</topology>
    </subcellularLocation>
</comment>
<keyword evidence="5 6" id="KW-0472">Membrane</keyword>
<evidence type="ECO:0000256" key="1">
    <source>
        <dbReference type="ARBA" id="ARBA00004141"/>
    </source>
</evidence>
<proteinExistence type="inferred from homology"/>
<evidence type="ECO:0000256" key="3">
    <source>
        <dbReference type="ARBA" id="ARBA00022692"/>
    </source>
</evidence>
<evidence type="ECO:0000313" key="8">
    <source>
        <dbReference type="Proteomes" id="UP000190188"/>
    </source>
</evidence>
<dbReference type="AlphaFoldDB" id="A0A1T2XMM0"/>
<dbReference type="EMBL" id="MSZX01000001">
    <property type="protein sequence ID" value="OPA81107.1"/>
    <property type="molecule type" value="Genomic_DNA"/>
</dbReference>
<dbReference type="STRING" id="1324314.BVG16_01855"/>
<evidence type="ECO:0000256" key="5">
    <source>
        <dbReference type="ARBA" id="ARBA00023136"/>
    </source>
</evidence>
<feature type="transmembrane region" description="Helical" evidence="6">
    <location>
        <begin position="86"/>
        <end position="103"/>
    </location>
</feature>
<feature type="transmembrane region" description="Helical" evidence="6">
    <location>
        <begin position="29"/>
        <end position="60"/>
    </location>
</feature>
<evidence type="ECO:0008006" key="9">
    <source>
        <dbReference type="Google" id="ProtNLM"/>
    </source>
</evidence>
<evidence type="ECO:0000313" key="7">
    <source>
        <dbReference type="EMBL" id="OPA81107.1"/>
    </source>
</evidence>
<dbReference type="GO" id="GO:0016020">
    <property type="term" value="C:membrane"/>
    <property type="evidence" value="ECO:0007669"/>
    <property type="project" value="UniProtKB-SubCell"/>
</dbReference>
<keyword evidence="3 6" id="KW-0812">Transmembrane</keyword>
<dbReference type="Proteomes" id="UP000190188">
    <property type="component" value="Unassembled WGS sequence"/>
</dbReference>
<feature type="transmembrane region" description="Helical" evidence="6">
    <location>
        <begin position="187"/>
        <end position="208"/>
    </location>
</feature>
<organism evidence="7 8">
    <name type="scientific">Paenibacillus selenitireducens</name>
    <dbReference type="NCBI Taxonomy" id="1324314"/>
    <lineage>
        <taxon>Bacteria</taxon>
        <taxon>Bacillati</taxon>
        <taxon>Bacillota</taxon>
        <taxon>Bacilli</taxon>
        <taxon>Bacillales</taxon>
        <taxon>Paenibacillaceae</taxon>
        <taxon>Paenibacillus</taxon>
    </lineage>
</organism>
<gene>
    <name evidence="7" type="ORF">BVG16_01855</name>
</gene>
<comment type="similarity">
    <text evidence="2">Belongs to the TMEM19 family.</text>
</comment>
<feature type="transmembrane region" description="Helical" evidence="6">
    <location>
        <begin position="152"/>
        <end position="175"/>
    </location>
</feature>
<keyword evidence="8" id="KW-1185">Reference proteome</keyword>